<dbReference type="Proteomes" id="UP001370490">
    <property type="component" value="Unassembled WGS sequence"/>
</dbReference>
<dbReference type="InterPro" id="IPR027443">
    <property type="entry name" value="IPNS-like_sf"/>
</dbReference>
<accession>A0AAN8W3F8</accession>
<dbReference type="PANTHER" id="PTHR48253:SF2">
    <property type="entry name" value="ISOPENICILLIN N SYNTHASE-LIKE FE(2+) 2OG DIOXYGENASE DOMAIN-CONTAINING PROTEIN"/>
    <property type="match status" value="1"/>
</dbReference>
<evidence type="ECO:0000259" key="2">
    <source>
        <dbReference type="Pfam" id="PF03171"/>
    </source>
</evidence>
<comment type="caution">
    <text evidence="3">The sequence shown here is derived from an EMBL/GenBank/DDBJ whole genome shotgun (WGS) entry which is preliminary data.</text>
</comment>
<dbReference type="Gene3D" id="2.60.120.330">
    <property type="entry name" value="B-lactam Antibiotic, Isopenicillin N Synthase, Chain"/>
    <property type="match status" value="1"/>
</dbReference>
<feature type="region of interest" description="Disordered" evidence="1">
    <location>
        <begin position="125"/>
        <end position="147"/>
    </location>
</feature>
<reference evidence="3 4" key="1">
    <citation type="submission" date="2023-12" db="EMBL/GenBank/DDBJ databases">
        <title>A high-quality genome assembly for Dillenia turbinata (Dilleniales).</title>
        <authorList>
            <person name="Chanderbali A."/>
        </authorList>
    </citation>
    <scope>NUCLEOTIDE SEQUENCE [LARGE SCALE GENOMIC DNA]</scope>
    <source>
        <strain evidence="3">LSX21</strain>
        <tissue evidence="3">Leaf</tissue>
    </source>
</reference>
<keyword evidence="4" id="KW-1185">Reference proteome</keyword>
<gene>
    <name evidence="3" type="ORF">RJ641_030308</name>
</gene>
<feature type="compositionally biased region" description="Basic and acidic residues" evidence="1">
    <location>
        <begin position="125"/>
        <end position="145"/>
    </location>
</feature>
<feature type="domain" description="Isopenicillin N synthase-like Fe(2+) 2OG dioxygenase" evidence="2">
    <location>
        <begin position="311"/>
        <end position="381"/>
    </location>
</feature>
<evidence type="ECO:0000313" key="3">
    <source>
        <dbReference type="EMBL" id="KAK6940777.1"/>
    </source>
</evidence>
<name>A0AAN8W3F8_9MAGN</name>
<feature type="region of interest" description="Disordered" evidence="1">
    <location>
        <begin position="225"/>
        <end position="270"/>
    </location>
</feature>
<dbReference type="AlphaFoldDB" id="A0AAN8W3F8"/>
<sequence length="463" mass="51484">MGEDEEIKMVEALKVQYSDLILLSSSNTESSVVAEEVERLNSVLTSIMEALGPSGTGLLIITGAPNTSQLRQNLLPLARSLALLNNGDRKQILKDHGLGSDVPLKNLDRIVSSFAMQLKYGLESERAENGESHEGADSNNLKKSDTNGQNFVELPDFEFQNLGSTFRKIGFCMMEMGLCLARICDRAIGGHELEQSLIQSGTAKGRLIHYHSALDNLIVKESARRKGSTKQSAKAKPLLHSKGSLEGSKCTQRSVRGTQSEKSGRNAQSDGNDLWQQWHYDYGIFTVLTTPLFISNGKVNNSIANEHLHTYHQDQTYLQIFDPNKNEVLMVRAPPESFIVQVGESADIISKGKLRAALHSVYRPRKSEHLSRETFVVFLQPAWGKTFSLSNYPMENILSSSQDSKVYDEEANDKRQEPCILTTGIHKIVPPLSSRLKEGMTFAEFSRETTKKYYGGNGLQSKR</sequence>
<protein>
    <recommendedName>
        <fullName evidence="2">Isopenicillin N synthase-like Fe(2+) 2OG dioxygenase domain-containing protein</fullName>
    </recommendedName>
</protein>
<dbReference type="EMBL" id="JBAMMX010000005">
    <property type="protein sequence ID" value="KAK6940777.1"/>
    <property type="molecule type" value="Genomic_DNA"/>
</dbReference>
<feature type="compositionally biased region" description="Polar residues" evidence="1">
    <location>
        <begin position="249"/>
        <end position="270"/>
    </location>
</feature>
<dbReference type="SUPFAM" id="SSF51197">
    <property type="entry name" value="Clavaminate synthase-like"/>
    <property type="match status" value="1"/>
</dbReference>
<evidence type="ECO:0000256" key="1">
    <source>
        <dbReference type="SAM" id="MobiDB-lite"/>
    </source>
</evidence>
<dbReference type="InterPro" id="IPR044861">
    <property type="entry name" value="IPNS-like_FE2OG_OXY"/>
</dbReference>
<proteinExistence type="predicted"/>
<dbReference type="PANTHER" id="PTHR48253">
    <property type="match status" value="1"/>
</dbReference>
<dbReference type="Pfam" id="PF03171">
    <property type="entry name" value="2OG-FeII_Oxy"/>
    <property type="match status" value="1"/>
</dbReference>
<evidence type="ECO:0000313" key="4">
    <source>
        <dbReference type="Proteomes" id="UP001370490"/>
    </source>
</evidence>
<organism evidence="3 4">
    <name type="scientific">Dillenia turbinata</name>
    <dbReference type="NCBI Taxonomy" id="194707"/>
    <lineage>
        <taxon>Eukaryota</taxon>
        <taxon>Viridiplantae</taxon>
        <taxon>Streptophyta</taxon>
        <taxon>Embryophyta</taxon>
        <taxon>Tracheophyta</taxon>
        <taxon>Spermatophyta</taxon>
        <taxon>Magnoliopsida</taxon>
        <taxon>eudicotyledons</taxon>
        <taxon>Gunneridae</taxon>
        <taxon>Pentapetalae</taxon>
        <taxon>Dilleniales</taxon>
        <taxon>Dilleniaceae</taxon>
        <taxon>Dillenia</taxon>
    </lineage>
</organism>